<proteinExistence type="predicted"/>
<keyword evidence="2" id="KW-1185">Reference proteome</keyword>
<gene>
    <name evidence="1" type="ORF">Pmani_013293</name>
</gene>
<dbReference type="AlphaFoldDB" id="A0AAE1PXM9"/>
<dbReference type="EMBL" id="JAWZYT010001114">
    <property type="protein sequence ID" value="KAK4315374.1"/>
    <property type="molecule type" value="Genomic_DNA"/>
</dbReference>
<organism evidence="1 2">
    <name type="scientific">Petrolisthes manimaculis</name>
    <dbReference type="NCBI Taxonomy" id="1843537"/>
    <lineage>
        <taxon>Eukaryota</taxon>
        <taxon>Metazoa</taxon>
        <taxon>Ecdysozoa</taxon>
        <taxon>Arthropoda</taxon>
        <taxon>Crustacea</taxon>
        <taxon>Multicrustacea</taxon>
        <taxon>Malacostraca</taxon>
        <taxon>Eumalacostraca</taxon>
        <taxon>Eucarida</taxon>
        <taxon>Decapoda</taxon>
        <taxon>Pleocyemata</taxon>
        <taxon>Anomura</taxon>
        <taxon>Galatheoidea</taxon>
        <taxon>Porcellanidae</taxon>
        <taxon>Petrolisthes</taxon>
    </lineage>
</organism>
<protein>
    <submittedName>
        <fullName evidence="1">Uncharacterized protein</fullName>
    </submittedName>
</protein>
<name>A0AAE1PXM9_9EUCA</name>
<evidence type="ECO:0000313" key="1">
    <source>
        <dbReference type="EMBL" id="KAK4315374.1"/>
    </source>
</evidence>
<sequence>MHAISGCDTVSSPFNKGKKRALNVLKARDIPLCVFEVVGEENATDAELMETGSQFFAVMYGQPEGTSMSLARYNLYTRKKGKPLRIMALLSILKPICCFT</sequence>
<accession>A0AAE1PXM9</accession>
<comment type="caution">
    <text evidence="1">The sequence shown here is derived from an EMBL/GenBank/DDBJ whole genome shotgun (WGS) entry which is preliminary data.</text>
</comment>
<reference evidence="1" key="1">
    <citation type="submission" date="2023-11" db="EMBL/GenBank/DDBJ databases">
        <title>Genome assemblies of two species of porcelain crab, Petrolisthes cinctipes and Petrolisthes manimaculis (Anomura: Porcellanidae).</title>
        <authorList>
            <person name="Angst P."/>
        </authorList>
    </citation>
    <scope>NUCLEOTIDE SEQUENCE</scope>
    <source>
        <strain evidence="1">PB745_02</strain>
        <tissue evidence="1">Gill</tissue>
    </source>
</reference>
<dbReference type="Proteomes" id="UP001292094">
    <property type="component" value="Unassembled WGS sequence"/>
</dbReference>
<evidence type="ECO:0000313" key="2">
    <source>
        <dbReference type="Proteomes" id="UP001292094"/>
    </source>
</evidence>